<comment type="caution">
    <text evidence="2">The sequence shown here is derived from an EMBL/GenBank/DDBJ whole genome shotgun (WGS) entry which is preliminary data.</text>
</comment>
<keyword evidence="3" id="KW-1185">Reference proteome</keyword>
<dbReference type="InterPro" id="IPR000157">
    <property type="entry name" value="TIR_dom"/>
</dbReference>
<dbReference type="RefSeq" id="WP_138635724.1">
    <property type="nucleotide sequence ID" value="NZ_VCKZ01000039.1"/>
</dbReference>
<dbReference type="SMART" id="SM00530">
    <property type="entry name" value="HTH_XRE"/>
    <property type="match status" value="1"/>
</dbReference>
<dbReference type="Proteomes" id="UP000305238">
    <property type="component" value="Unassembled WGS sequence"/>
</dbReference>
<gene>
    <name evidence="2" type="ORF">ETD96_08375</name>
</gene>
<dbReference type="PROSITE" id="PS50943">
    <property type="entry name" value="HTH_CROC1"/>
    <property type="match status" value="1"/>
</dbReference>
<evidence type="ECO:0000313" key="2">
    <source>
        <dbReference type="EMBL" id="TMR40885.1"/>
    </source>
</evidence>
<dbReference type="CDD" id="cd00093">
    <property type="entry name" value="HTH_XRE"/>
    <property type="match status" value="1"/>
</dbReference>
<organism evidence="2 3">
    <name type="scientific">Actinomadura geliboluensis</name>
    <dbReference type="NCBI Taxonomy" id="882440"/>
    <lineage>
        <taxon>Bacteria</taxon>
        <taxon>Bacillati</taxon>
        <taxon>Actinomycetota</taxon>
        <taxon>Actinomycetes</taxon>
        <taxon>Streptosporangiales</taxon>
        <taxon>Thermomonosporaceae</taxon>
        <taxon>Actinomadura</taxon>
    </lineage>
</organism>
<dbReference type="SUPFAM" id="SSF52200">
    <property type="entry name" value="Toll/Interleukin receptor TIR domain"/>
    <property type="match status" value="1"/>
</dbReference>
<dbReference type="Pfam" id="PF13676">
    <property type="entry name" value="TIR_2"/>
    <property type="match status" value="1"/>
</dbReference>
<evidence type="ECO:0000313" key="3">
    <source>
        <dbReference type="Proteomes" id="UP000305238"/>
    </source>
</evidence>
<dbReference type="InterPro" id="IPR035897">
    <property type="entry name" value="Toll_tir_struct_dom_sf"/>
</dbReference>
<dbReference type="OrthoDB" id="4312830at2"/>
<protein>
    <submittedName>
        <fullName evidence="2">TIR domain-containing protein</fullName>
    </submittedName>
</protein>
<dbReference type="Pfam" id="PF01381">
    <property type="entry name" value="HTH_3"/>
    <property type="match status" value="1"/>
</dbReference>
<sequence length="272" mass="30073">MSRSLEGLGPSGKRAAERVRAIRRQQGLTLADVAARLQSIGRPIQLTALSKIEKGQRRLDVDDLIALALALEVSPNWILLPAEVDDNIELLPGRVWQAANAWRWAARTMPAGINVQPSIHICCGFRDLEWAEWMASRLRSIGYHVTMDEFTSMVLDDESGQFSTAARSIGLNDAKVVIAVLSPHFKEGAWQEEHLIAATAGTDRVLLPVMVEKYEPTRTMRAMGCLELFDLDEGTAAFVLTNQIDDVIWHNATPAEAAPFPGPTPHEPDEFE</sequence>
<evidence type="ECO:0000259" key="1">
    <source>
        <dbReference type="PROSITE" id="PS50943"/>
    </source>
</evidence>
<proteinExistence type="predicted"/>
<dbReference type="Gene3D" id="1.10.260.40">
    <property type="entry name" value="lambda repressor-like DNA-binding domains"/>
    <property type="match status" value="1"/>
</dbReference>
<dbReference type="Gene3D" id="3.40.50.10140">
    <property type="entry name" value="Toll/interleukin-1 receptor homology (TIR) domain"/>
    <property type="match status" value="1"/>
</dbReference>
<feature type="domain" description="HTH cro/C1-type" evidence="1">
    <location>
        <begin position="19"/>
        <end position="78"/>
    </location>
</feature>
<dbReference type="SUPFAM" id="SSF47413">
    <property type="entry name" value="lambda repressor-like DNA-binding domains"/>
    <property type="match status" value="1"/>
</dbReference>
<dbReference type="InterPro" id="IPR001387">
    <property type="entry name" value="Cro/C1-type_HTH"/>
</dbReference>
<dbReference type="GO" id="GO:0007165">
    <property type="term" value="P:signal transduction"/>
    <property type="evidence" value="ECO:0007669"/>
    <property type="project" value="InterPro"/>
</dbReference>
<dbReference type="InterPro" id="IPR010982">
    <property type="entry name" value="Lambda_DNA-bd_dom_sf"/>
</dbReference>
<dbReference type="EMBL" id="VCKZ01000039">
    <property type="protein sequence ID" value="TMR40885.1"/>
    <property type="molecule type" value="Genomic_DNA"/>
</dbReference>
<dbReference type="AlphaFoldDB" id="A0A5S4H6M2"/>
<reference evidence="2 3" key="1">
    <citation type="submission" date="2019-05" db="EMBL/GenBank/DDBJ databases">
        <title>Draft genome sequence of Actinomadura geliboluensis A8036.</title>
        <authorList>
            <person name="Saricaoglu S."/>
            <person name="Isik K."/>
        </authorList>
    </citation>
    <scope>NUCLEOTIDE SEQUENCE [LARGE SCALE GENOMIC DNA]</scope>
    <source>
        <strain evidence="2 3">A8036</strain>
    </source>
</reference>
<name>A0A5S4H6M2_9ACTN</name>
<dbReference type="GO" id="GO:0003677">
    <property type="term" value="F:DNA binding"/>
    <property type="evidence" value="ECO:0007669"/>
    <property type="project" value="InterPro"/>
</dbReference>
<accession>A0A5S4H6M2</accession>